<sequence length="450" mass="48414">MSSRERGCLAPRAGFISCAGGEHKGSMHLADAVINPSGIIDQSPVGIFQLRVFVLCALVAALDGFDTQAIGYVAPLVASAIEIPISSFSLIFSAGLLGASVGAFAFGPLADRFGRKRLLVAACILFASFTLATIGVRSFQGLLALRFLAGLGLGGATPSFLALSAEFSPKRLRSLTITALFAAFPFGGFVGGFASSYLISHYGWQTVFVAGGVTPLLIAGLLAIWLPESLHFMASRGTDKAAVVAVLNRISPTPIPESASIAFPENPPETAPPVRGLFTEGRAPRTLLLGVPFFMGFMILVTVTAWTPLSAQKRRHSVVDGRADHCRQQSWQRRRHHAVWLSAGSVWGLQGIGAGFRRRRHSLGRVRKLHGQRAIARPDSGARRLSSAAPLPACWRSRRRSIRSICAQRGSAGAWEWDGLVRSWDRFCLADWFPGRLQSRRSSSPLRFPA</sequence>
<protein>
    <recommendedName>
        <fullName evidence="6">Major facilitator superfamily (MFS) profile domain-containing protein</fullName>
    </recommendedName>
</protein>
<keyword evidence="2 5" id="KW-0812">Transmembrane</keyword>
<evidence type="ECO:0000256" key="3">
    <source>
        <dbReference type="ARBA" id="ARBA00022989"/>
    </source>
</evidence>
<dbReference type="KEGG" id="mtun:MTUNDRAET4_0234.1"/>
<evidence type="ECO:0000313" key="7">
    <source>
        <dbReference type="EMBL" id="VFU16582.1"/>
    </source>
</evidence>
<geneLocation type="plasmid" evidence="7 8">
    <name>2</name>
</geneLocation>
<keyword evidence="3 5" id="KW-1133">Transmembrane helix</keyword>
<dbReference type="PROSITE" id="PS00217">
    <property type="entry name" value="SUGAR_TRANSPORT_2"/>
    <property type="match status" value="1"/>
</dbReference>
<proteinExistence type="predicted"/>
<name>A0A4U8Z728_METTU</name>
<accession>A0A4U8Z728</accession>
<feature type="transmembrane region" description="Helical" evidence="5">
    <location>
        <begin position="142"/>
        <end position="163"/>
    </location>
</feature>
<feature type="domain" description="Major facilitator superfamily (MFS) profile" evidence="6">
    <location>
        <begin position="52"/>
        <end position="450"/>
    </location>
</feature>
<dbReference type="PANTHER" id="PTHR23508:SF10">
    <property type="entry name" value="CARBOXYLIC ACID TRANSPORTER PROTEIN HOMOLOG"/>
    <property type="match status" value="1"/>
</dbReference>
<gene>
    <name evidence="7" type="ORF">MTUNDRAET4_0234</name>
</gene>
<dbReference type="SUPFAM" id="SSF103473">
    <property type="entry name" value="MFS general substrate transporter"/>
    <property type="match status" value="1"/>
</dbReference>
<keyword evidence="4 5" id="KW-0472">Membrane</keyword>
<feature type="transmembrane region" description="Helical" evidence="5">
    <location>
        <begin position="52"/>
        <end position="73"/>
    </location>
</feature>
<evidence type="ECO:0000256" key="5">
    <source>
        <dbReference type="SAM" id="Phobius"/>
    </source>
</evidence>
<dbReference type="OrthoDB" id="9784658at2"/>
<dbReference type="PANTHER" id="PTHR23508">
    <property type="entry name" value="CARBOXYLIC ACID TRANSPORTER PROTEIN HOMOLOG"/>
    <property type="match status" value="1"/>
</dbReference>
<dbReference type="AlphaFoldDB" id="A0A4U8Z728"/>
<feature type="transmembrane region" description="Helical" evidence="5">
    <location>
        <begin position="205"/>
        <end position="226"/>
    </location>
</feature>
<evidence type="ECO:0000256" key="2">
    <source>
        <dbReference type="ARBA" id="ARBA00022692"/>
    </source>
</evidence>
<feature type="transmembrane region" description="Helical" evidence="5">
    <location>
        <begin position="175"/>
        <end position="199"/>
    </location>
</feature>
<dbReference type="InterPro" id="IPR005829">
    <property type="entry name" value="Sugar_transporter_CS"/>
</dbReference>
<dbReference type="Pfam" id="PF07690">
    <property type="entry name" value="MFS_1"/>
    <property type="match status" value="1"/>
</dbReference>
<feature type="transmembrane region" description="Helical" evidence="5">
    <location>
        <begin position="118"/>
        <end position="136"/>
    </location>
</feature>
<dbReference type="EMBL" id="LR536451">
    <property type="protein sequence ID" value="VFU16582.1"/>
    <property type="molecule type" value="Genomic_DNA"/>
</dbReference>
<comment type="subcellular location">
    <subcellularLocation>
        <location evidence="1">Membrane</location>
        <topology evidence="1">Multi-pass membrane protein</topology>
    </subcellularLocation>
</comment>
<dbReference type="PROSITE" id="PS50850">
    <property type="entry name" value="MFS"/>
    <property type="match status" value="1"/>
</dbReference>
<dbReference type="InterPro" id="IPR020846">
    <property type="entry name" value="MFS_dom"/>
</dbReference>
<organism evidence="7 8">
    <name type="scientific">Methylocella tundrae</name>
    <dbReference type="NCBI Taxonomy" id="227605"/>
    <lineage>
        <taxon>Bacteria</taxon>
        <taxon>Pseudomonadati</taxon>
        <taxon>Pseudomonadota</taxon>
        <taxon>Alphaproteobacteria</taxon>
        <taxon>Hyphomicrobiales</taxon>
        <taxon>Beijerinckiaceae</taxon>
        <taxon>Methylocella</taxon>
    </lineage>
</organism>
<reference evidence="7 8" key="1">
    <citation type="submission" date="2019-03" db="EMBL/GenBank/DDBJ databases">
        <authorList>
            <person name="Kox A.R. M."/>
        </authorList>
    </citation>
    <scope>NUCLEOTIDE SEQUENCE [LARGE SCALE GENOMIC DNA]</scope>
    <source>
        <strain evidence="7">MTUNDRAET4 annotated genome</strain>
        <plasmid evidence="8">2</plasmid>
    </source>
</reference>
<feature type="transmembrane region" description="Helical" evidence="5">
    <location>
        <begin position="287"/>
        <end position="307"/>
    </location>
</feature>
<keyword evidence="7" id="KW-0614">Plasmid</keyword>
<dbReference type="InterPro" id="IPR011701">
    <property type="entry name" value="MFS"/>
</dbReference>
<evidence type="ECO:0000256" key="4">
    <source>
        <dbReference type="ARBA" id="ARBA00023136"/>
    </source>
</evidence>
<evidence type="ECO:0000259" key="6">
    <source>
        <dbReference type="PROSITE" id="PS50850"/>
    </source>
</evidence>
<dbReference type="Gene3D" id="1.20.1250.20">
    <property type="entry name" value="MFS general substrate transporter like domains"/>
    <property type="match status" value="1"/>
</dbReference>
<feature type="transmembrane region" description="Helical" evidence="5">
    <location>
        <begin position="85"/>
        <end position="106"/>
    </location>
</feature>
<dbReference type="GO" id="GO:0005886">
    <property type="term" value="C:plasma membrane"/>
    <property type="evidence" value="ECO:0007669"/>
    <property type="project" value="TreeGrafter"/>
</dbReference>
<dbReference type="Proteomes" id="UP000294360">
    <property type="component" value="Plasmid 2"/>
</dbReference>
<dbReference type="GO" id="GO:0046943">
    <property type="term" value="F:carboxylic acid transmembrane transporter activity"/>
    <property type="evidence" value="ECO:0007669"/>
    <property type="project" value="TreeGrafter"/>
</dbReference>
<evidence type="ECO:0000313" key="8">
    <source>
        <dbReference type="Proteomes" id="UP000294360"/>
    </source>
</evidence>
<evidence type="ECO:0000256" key="1">
    <source>
        <dbReference type="ARBA" id="ARBA00004141"/>
    </source>
</evidence>
<dbReference type="InterPro" id="IPR036259">
    <property type="entry name" value="MFS_trans_sf"/>
</dbReference>